<dbReference type="Proteomes" id="UP001732700">
    <property type="component" value="Chromosome 7A"/>
</dbReference>
<dbReference type="EnsemblPlants" id="AVESA.00010b.r2.7AG1191670.1">
    <property type="protein sequence ID" value="AVESA.00010b.r2.7AG1191670.1.CDS"/>
    <property type="gene ID" value="AVESA.00010b.r2.7AG1191670"/>
</dbReference>
<evidence type="ECO:0000313" key="2">
    <source>
        <dbReference type="Proteomes" id="UP001732700"/>
    </source>
</evidence>
<reference evidence="1" key="2">
    <citation type="submission" date="2025-09" db="UniProtKB">
        <authorList>
            <consortium name="EnsemblPlants"/>
        </authorList>
    </citation>
    <scope>IDENTIFICATION</scope>
</reference>
<sequence length="446" mass="49007">MSRICLRRSLSANSTSPPSPSWSPRAAFAAATERVRAGTLSPEDAHHLFDVLLRQATPVHGRSLNGFLAALARAPDSDACRDGPSLAISIFNRVCREEAGLQVAPPTIFRYGILMKCCCRARRPELGLALFGRLLKMGLKTNGSITSTLLKCLCCAKQTDEAVNLLFHRTSELGLLPNVFSYSIVLKSLCDDRRSQQALSLLQRMAKEGGACSPDVVAYNIVIHGFLKEGEIGKACNLFHEMMQHGVVPNVVTYNSIIDALCKAGAMDKAELFLRQMIDNGIQPTEVTYTSMIHGYSTLGQWKKATKMLREMTSKGLIPNIVTWNSFMTSLCKHGRTKEAAQIFDSMIAKGQHKPNIISYSILLHGYASEGCFADMINLLNSMAGKGIVANCQVFNILIDAYAKHGMMDEAMLILTQMREQGVSPDVFTYSSVIAAFGRMGFLYTW</sequence>
<evidence type="ECO:0000313" key="1">
    <source>
        <dbReference type="EnsemblPlants" id="AVESA.00010b.r2.7AG1191670.1.CDS"/>
    </source>
</evidence>
<name>A0ACD5ZP65_AVESA</name>
<reference evidence="1" key="1">
    <citation type="submission" date="2021-05" db="EMBL/GenBank/DDBJ databases">
        <authorList>
            <person name="Scholz U."/>
            <person name="Mascher M."/>
            <person name="Fiebig A."/>
        </authorList>
    </citation>
    <scope>NUCLEOTIDE SEQUENCE [LARGE SCALE GENOMIC DNA]</scope>
</reference>
<protein>
    <submittedName>
        <fullName evidence="1">Uncharacterized protein</fullName>
    </submittedName>
</protein>
<keyword evidence="2" id="KW-1185">Reference proteome</keyword>
<proteinExistence type="predicted"/>
<organism evidence="1 2">
    <name type="scientific">Avena sativa</name>
    <name type="common">Oat</name>
    <dbReference type="NCBI Taxonomy" id="4498"/>
    <lineage>
        <taxon>Eukaryota</taxon>
        <taxon>Viridiplantae</taxon>
        <taxon>Streptophyta</taxon>
        <taxon>Embryophyta</taxon>
        <taxon>Tracheophyta</taxon>
        <taxon>Spermatophyta</taxon>
        <taxon>Magnoliopsida</taxon>
        <taxon>Liliopsida</taxon>
        <taxon>Poales</taxon>
        <taxon>Poaceae</taxon>
        <taxon>BOP clade</taxon>
        <taxon>Pooideae</taxon>
        <taxon>Poodae</taxon>
        <taxon>Poeae</taxon>
        <taxon>Poeae Chloroplast Group 1 (Aveneae type)</taxon>
        <taxon>Aveninae</taxon>
        <taxon>Avena</taxon>
    </lineage>
</organism>
<accession>A0ACD5ZP65</accession>